<dbReference type="InterPro" id="IPR025877">
    <property type="entry name" value="MobA-like_NTP_Trfase"/>
</dbReference>
<feature type="domain" description="MobA-like NTP transferase" evidence="1">
    <location>
        <begin position="6"/>
        <end position="165"/>
    </location>
</feature>
<reference evidence="3" key="1">
    <citation type="submission" date="2017-04" db="EMBL/GenBank/DDBJ databases">
        <title>Function of individual gut microbiota members based on whole genome sequencing of pure cultures obtained from chicken caecum.</title>
        <authorList>
            <person name="Medvecky M."/>
            <person name="Cejkova D."/>
            <person name="Polansky O."/>
            <person name="Karasova D."/>
            <person name="Kubasova T."/>
            <person name="Cizek A."/>
            <person name="Rychlik I."/>
        </authorList>
    </citation>
    <scope>NUCLEOTIDE SEQUENCE [LARGE SCALE GENOMIC DNA]</scope>
    <source>
        <strain evidence="3">An149</strain>
    </source>
</reference>
<evidence type="ECO:0000313" key="2">
    <source>
        <dbReference type="EMBL" id="OUQ05637.1"/>
    </source>
</evidence>
<sequence>METYIIYLAAGNSRRFGTNKLFYKINDKELYRYGLDNLIKLVSMRNDCKLIVVTQYFEITKAYPDLDYVYSSKCKDGISYSIKAGLEMINKQDNFQVMFVVADQVNLNYQTLNKMLDTYNASNYSLATLSYQNKVGNPTIFDCKYVDELKQLKGDYGGRKVLNKYLDECLFFEVNDHKELFDIDVIEDLNNDIASNDL</sequence>
<dbReference type="PANTHER" id="PTHR43777">
    <property type="entry name" value="MOLYBDENUM COFACTOR CYTIDYLYLTRANSFERASE"/>
    <property type="match status" value="1"/>
</dbReference>
<comment type="caution">
    <text evidence="2">The sequence shown here is derived from an EMBL/GenBank/DDBJ whole genome shotgun (WGS) entry which is preliminary data.</text>
</comment>
<dbReference type="Gene3D" id="3.90.550.10">
    <property type="entry name" value="Spore Coat Polysaccharide Biosynthesis Protein SpsA, Chain A"/>
    <property type="match status" value="1"/>
</dbReference>
<dbReference type="GO" id="GO:0016779">
    <property type="term" value="F:nucleotidyltransferase activity"/>
    <property type="evidence" value="ECO:0007669"/>
    <property type="project" value="UniProtKB-ARBA"/>
</dbReference>
<name>A0A1Y4ESL6_9FIRM</name>
<dbReference type="CDD" id="cd04182">
    <property type="entry name" value="GT_2_like_f"/>
    <property type="match status" value="1"/>
</dbReference>
<dbReference type="PANTHER" id="PTHR43777:SF1">
    <property type="entry name" value="MOLYBDENUM COFACTOR CYTIDYLYLTRANSFERASE"/>
    <property type="match status" value="1"/>
</dbReference>
<dbReference type="SUPFAM" id="SSF53448">
    <property type="entry name" value="Nucleotide-diphospho-sugar transferases"/>
    <property type="match status" value="1"/>
</dbReference>
<evidence type="ECO:0000259" key="1">
    <source>
        <dbReference type="Pfam" id="PF12804"/>
    </source>
</evidence>
<accession>A0A1Y4ESL6</accession>
<dbReference type="InterPro" id="IPR029044">
    <property type="entry name" value="Nucleotide-diphossugar_trans"/>
</dbReference>
<proteinExistence type="predicted"/>
<organism evidence="2 3">
    <name type="scientific">Thomasclavelia spiroformis</name>
    <dbReference type="NCBI Taxonomy" id="29348"/>
    <lineage>
        <taxon>Bacteria</taxon>
        <taxon>Bacillati</taxon>
        <taxon>Bacillota</taxon>
        <taxon>Erysipelotrichia</taxon>
        <taxon>Erysipelotrichales</taxon>
        <taxon>Coprobacillaceae</taxon>
        <taxon>Thomasclavelia</taxon>
    </lineage>
</organism>
<dbReference type="RefSeq" id="WP_087255408.1">
    <property type="nucleotide sequence ID" value="NZ_CAJKXS010000067.1"/>
</dbReference>
<dbReference type="AlphaFoldDB" id="A0A1Y4ESL6"/>
<evidence type="ECO:0000313" key="3">
    <source>
        <dbReference type="Proteomes" id="UP000196258"/>
    </source>
</evidence>
<dbReference type="Pfam" id="PF12804">
    <property type="entry name" value="NTP_transf_3"/>
    <property type="match status" value="1"/>
</dbReference>
<dbReference type="EMBL" id="NFLB01000004">
    <property type="protein sequence ID" value="OUQ05637.1"/>
    <property type="molecule type" value="Genomic_DNA"/>
</dbReference>
<gene>
    <name evidence="2" type="ORF">B5E91_04280</name>
</gene>
<protein>
    <recommendedName>
        <fullName evidence="1">MobA-like NTP transferase domain-containing protein</fullName>
    </recommendedName>
</protein>
<dbReference type="Proteomes" id="UP000196258">
    <property type="component" value="Unassembled WGS sequence"/>
</dbReference>